<protein>
    <recommendedName>
        <fullName evidence="4">Secreted protein</fullName>
    </recommendedName>
</protein>
<name>A0A3B4CB65_PYGNA</name>
<keyword evidence="3" id="KW-1185">Reference proteome</keyword>
<dbReference type="Proteomes" id="UP001501920">
    <property type="component" value="Chromosome 15"/>
</dbReference>
<reference evidence="2" key="3">
    <citation type="submission" date="2025-09" db="UniProtKB">
        <authorList>
            <consortium name="Ensembl"/>
        </authorList>
    </citation>
    <scope>IDENTIFICATION</scope>
</reference>
<evidence type="ECO:0008006" key="4">
    <source>
        <dbReference type="Google" id="ProtNLM"/>
    </source>
</evidence>
<dbReference type="GeneTree" id="ENSGT00940000177011"/>
<proteinExistence type="predicted"/>
<feature type="compositionally biased region" description="Low complexity" evidence="1">
    <location>
        <begin position="81"/>
        <end position="95"/>
    </location>
</feature>
<evidence type="ECO:0000256" key="1">
    <source>
        <dbReference type="SAM" id="MobiDB-lite"/>
    </source>
</evidence>
<evidence type="ECO:0000313" key="3">
    <source>
        <dbReference type="Proteomes" id="UP001501920"/>
    </source>
</evidence>
<evidence type="ECO:0000313" key="2">
    <source>
        <dbReference type="Ensembl" id="ENSPNAP00000007674.2"/>
    </source>
</evidence>
<dbReference type="AlphaFoldDB" id="A0A3B4CB65"/>
<reference evidence="2" key="2">
    <citation type="submission" date="2025-08" db="UniProtKB">
        <authorList>
            <consortium name="Ensembl"/>
        </authorList>
    </citation>
    <scope>IDENTIFICATION</scope>
</reference>
<dbReference type="Ensembl" id="ENSPNAT00000001450.2">
    <property type="protein sequence ID" value="ENSPNAP00000007674.2"/>
    <property type="gene ID" value="ENSPNAG00000002741.2"/>
</dbReference>
<feature type="region of interest" description="Disordered" evidence="1">
    <location>
        <begin position="77"/>
        <end position="102"/>
    </location>
</feature>
<organism evidence="2 3">
    <name type="scientific">Pygocentrus nattereri</name>
    <name type="common">Red-bellied piranha</name>
    <dbReference type="NCBI Taxonomy" id="42514"/>
    <lineage>
        <taxon>Eukaryota</taxon>
        <taxon>Metazoa</taxon>
        <taxon>Chordata</taxon>
        <taxon>Craniata</taxon>
        <taxon>Vertebrata</taxon>
        <taxon>Euteleostomi</taxon>
        <taxon>Actinopterygii</taxon>
        <taxon>Neopterygii</taxon>
        <taxon>Teleostei</taxon>
        <taxon>Ostariophysi</taxon>
        <taxon>Characiformes</taxon>
        <taxon>Characoidei</taxon>
        <taxon>Pygocentrus</taxon>
    </lineage>
</organism>
<sequence length="116" mass="13297">MWSVPFLLGSPSAPITFPSARMLPVLRMRSDPARSTKWNLEERICRLPLVAREPPRRCSMRFIWVAPVCRAVFPESKRLKTSSSPSTSHSLTPHRTMGKHGKTLSYEHHSVPFLWT</sequence>
<dbReference type="OMA" id="ICELPRH"/>
<accession>A0A3B4CB65</accession>
<reference evidence="2 3" key="1">
    <citation type="submission" date="2020-10" db="EMBL/GenBank/DDBJ databases">
        <title>Pygocentrus nattereri (red-bellied piranha) genome, fPygNat1, primary haplotype.</title>
        <authorList>
            <person name="Myers G."/>
            <person name="Meyer A."/>
            <person name="Karagic N."/>
            <person name="Pippel M."/>
            <person name="Winkler S."/>
            <person name="Tracey A."/>
            <person name="Wood J."/>
            <person name="Formenti G."/>
            <person name="Howe K."/>
            <person name="Fedrigo O."/>
            <person name="Jarvis E.D."/>
        </authorList>
    </citation>
    <scope>NUCLEOTIDE SEQUENCE [LARGE SCALE GENOMIC DNA]</scope>
</reference>